<dbReference type="GO" id="GO:0008473">
    <property type="term" value="F:ornithine cyclodeaminase activity"/>
    <property type="evidence" value="ECO:0007669"/>
    <property type="project" value="UniProtKB-EC"/>
</dbReference>
<dbReference type="Proteomes" id="UP000590749">
    <property type="component" value="Unassembled WGS sequence"/>
</dbReference>
<dbReference type="GO" id="GO:0019752">
    <property type="term" value="P:carboxylic acid metabolic process"/>
    <property type="evidence" value="ECO:0007669"/>
    <property type="project" value="UniProtKB-ARBA"/>
</dbReference>
<accession>A0A7W5AHZ9</accession>
<keyword evidence="2" id="KW-0456">Lyase</keyword>
<evidence type="ECO:0000313" key="3">
    <source>
        <dbReference type="Proteomes" id="UP000590749"/>
    </source>
</evidence>
<dbReference type="Pfam" id="PF02423">
    <property type="entry name" value="OCD_Mu_crystall"/>
    <property type="match status" value="1"/>
</dbReference>
<keyword evidence="3" id="KW-1185">Reference proteome</keyword>
<dbReference type="RefSeq" id="WP_183222062.1">
    <property type="nucleotide sequence ID" value="NZ_BMPW01000013.1"/>
</dbReference>
<dbReference type="PANTHER" id="PTHR13812:SF19">
    <property type="entry name" value="KETIMINE REDUCTASE MU-CRYSTALLIN"/>
    <property type="match status" value="1"/>
</dbReference>
<sequence length="321" mass="33177">MLVLSAADVHALLTPAACRELMREALVALAGGQVFLPLRTVVRPPALDGLIALMTTHLHGPRPAFGMKSVCVFPGNPRAGKDAHQGVVTLFDPDSGEPLAVVNASAVTEIRTAAVSALATDVLAGPDARVLTVFGTGVQARAHLHALRPLRPFTEIRIVGRTPAAAERLAAAEPGAVPFTDPAAAAAGADVIVTATTSADPVLFAEWVSPGAHVNAVGSSIPTAAELDPHLLAAATLVVDRRESLLNESGDYLRAAAAGLIDPGHVHGELGEILTGRVPGRTRPGEITVFKSLGLAIEDVIVARHLYEQALTTGRGHHAPF</sequence>
<dbReference type="GO" id="GO:0005737">
    <property type="term" value="C:cytoplasm"/>
    <property type="evidence" value="ECO:0007669"/>
    <property type="project" value="TreeGrafter"/>
</dbReference>
<comment type="caution">
    <text evidence="2">The sequence shown here is derived from an EMBL/GenBank/DDBJ whole genome shotgun (WGS) entry which is preliminary data.</text>
</comment>
<gene>
    <name evidence="2" type="ORF">FHR83_004277</name>
</gene>
<proteinExistence type="inferred from homology"/>
<protein>
    <submittedName>
        <fullName evidence="2">Ornithine cyclodeaminase</fullName>
        <ecNumber evidence="2">4.3.1.12</ecNumber>
    </submittedName>
</protein>
<dbReference type="EMBL" id="JACHXF010000009">
    <property type="protein sequence ID" value="MBB3096603.1"/>
    <property type="molecule type" value="Genomic_DNA"/>
</dbReference>
<comment type="similarity">
    <text evidence="1">Belongs to the ornithine cyclodeaminase/mu-crystallin family.</text>
</comment>
<evidence type="ECO:0000256" key="1">
    <source>
        <dbReference type="ARBA" id="ARBA00008903"/>
    </source>
</evidence>
<dbReference type="InterPro" id="IPR023401">
    <property type="entry name" value="ODC_N"/>
</dbReference>
<dbReference type="PIRSF" id="PIRSF001439">
    <property type="entry name" value="CryM"/>
    <property type="match status" value="1"/>
</dbReference>
<evidence type="ECO:0000313" key="2">
    <source>
        <dbReference type="EMBL" id="MBB3096603.1"/>
    </source>
</evidence>
<dbReference type="FunFam" id="3.40.50.720:FF:000311">
    <property type="entry name" value="Ornithine cyclodeaminase"/>
    <property type="match status" value="1"/>
</dbReference>
<dbReference type="Gene3D" id="3.30.1780.10">
    <property type="entry name" value="ornithine cyclodeaminase, domain 1"/>
    <property type="match status" value="1"/>
</dbReference>
<organism evidence="2 3">
    <name type="scientific">Actinoplanes campanulatus</name>
    <dbReference type="NCBI Taxonomy" id="113559"/>
    <lineage>
        <taxon>Bacteria</taxon>
        <taxon>Bacillati</taxon>
        <taxon>Actinomycetota</taxon>
        <taxon>Actinomycetes</taxon>
        <taxon>Micromonosporales</taxon>
        <taxon>Micromonosporaceae</taxon>
        <taxon>Actinoplanes</taxon>
    </lineage>
</organism>
<dbReference type="SUPFAM" id="SSF51735">
    <property type="entry name" value="NAD(P)-binding Rossmann-fold domains"/>
    <property type="match status" value="1"/>
</dbReference>
<dbReference type="InterPro" id="IPR036291">
    <property type="entry name" value="NAD(P)-bd_dom_sf"/>
</dbReference>
<dbReference type="InterPro" id="IPR003462">
    <property type="entry name" value="ODC_Mu_crystall"/>
</dbReference>
<name>A0A7W5AHZ9_9ACTN</name>
<dbReference type="EC" id="4.3.1.12" evidence="2"/>
<dbReference type="Gene3D" id="3.40.50.720">
    <property type="entry name" value="NAD(P)-binding Rossmann-like Domain"/>
    <property type="match status" value="1"/>
</dbReference>
<dbReference type="PANTHER" id="PTHR13812">
    <property type="entry name" value="KETIMINE REDUCTASE MU-CRYSTALLIN"/>
    <property type="match status" value="1"/>
</dbReference>
<reference evidence="2 3" key="1">
    <citation type="submission" date="2020-08" db="EMBL/GenBank/DDBJ databases">
        <title>Genomic Encyclopedia of Type Strains, Phase III (KMG-III): the genomes of soil and plant-associated and newly described type strains.</title>
        <authorList>
            <person name="Whitman W."/>
        </authorList>
    </citation>
    <scope>NUCLEOTIDE SEQUENCE [LARGE SCALE GENOMIC DNA]</scope>
    <source>
        <strain evidence="2 3">CECT 3287</strain>
    </source>
</reference>
<dbReference type="GO" id="GO:0016491">
    <property type="term" value="F:oxidoreductase activity"/>
    <property type="evidence" value="ECO:0007669"/>
    <property type="project" value="UniProtKB-ARBA"/>
</dbReference>
<dbReference type="AlphaFoldDB" id="A0A7W5AHZ9"/>